<evidence type="ECO:0000256" key="1">
    <source>
        <dbReference type="ARBA" id="ARBA00001954"/>
    </source>
</evidence>
<keyword evidence="7 8" id="KW-0408">Iron</keyword>
<evidence type="ECO:0000313" key="11">
    <source>
        <dbReference type="Proteomes" id="UP000182740"/>
    </source>
</evidence>
<dbReference type="STRING" id="546364.SAMN04489730_3951"/>
<keyword evidence="4 8" id="KW-0058">Aromatic hydrocarbons catabolism</keyword>
<evidence type="ECO:0000256" key="3">
    <source>
        <dbReference type="ARBA" id="ARBA00022723"/>
    </source>
</evidence>
<dbReference type="SUPFAM" id="SSF54593">
    <property type="entry name" value="Glyoxalase/Bleomycin resistance protein/Dihydroxybiphenyl dioxygenase"/>
    <property type="match status" value="1"/>
</dbReference>
<dbReference type="InterPro" id="IPR004360">
    <property type="entry name" value="Glyas_Fos-R_dOase_dom"/>
</dbReference>
<keyword evidence="11" id="KW-1185">Reference proteome</keyword>
<keyword evidence="5 8" id="KW-0223">Dioxygenase</keyword>
<keyword evidence="3" id="KW-0479">Metal-binding</keyword>
<dbReference type="PROSITE" id="PS00082">
    <property type="entry name" value="EXTRADIOL_DIOXYGENAS"/>
    <property type="match status" value="1"/>
</dbReference>
<proteinExistence type="inferred from homology"/>
<evidence type="ECO:0000313" key="10">
    <source>
        <dbReference type="EMBL" id="SFW75552.1"/>
    </source>
</evidence>
<reference evidence="11" key="1">
    <citation type="submission" date="2016-11" db="EMBL/GenBank/DDBJ databases">
        <authorList>
            <person name="Varghese N."/>
            <person name="Submissions S."/>
        </authorList>
    </citation>
    <scope>NUCLEOTIDE SEQUENCE [LARGE SCALE GENOMIC DNA]</scope>
    <source>
        <strain evidence="11">DSM 44671</strain>
    </source>
</reference>
<comment type="cofactor">
    <cofactor evidence="1 8">
        <name>Fe(2+)</name>
        <dbReference type="ChEBI" id="CHEBI:29033"/>
    </cofactor>
</comment>
<protein>
    <submittedName>
        <fullName evidence="10">Extradiol dioxygenase</fullName>
    </submittedName>
</protein>
<evidence type="ECO:0000259" key="9">
    <source>
        <dbReference type="PROSITE" id="PS51819"/>
    </source>
</evidence>
<evidence type="ECO:0000256" key="8">
    <source>
        <dbReference type="RuleBase" id="RU000683"/>
    </source>
</evidence>
<name>A0A1K1RTR6_9PSEU</name>
<organism evidence="10 11">
    <name type="scientific">Amycolatopsis australiensis</name>
    <dbReference type="NCBI Taxonomy" id="546364"/>
    <lineage>
        <taxon>Bacteria</taxon>
        <taxon>Bacillati</taxon>
        <taxon>Actinomycetota</taxon>
        <taxon>Actinomycetes</taxon>
        <taxon>Pseudonocardiales</taxon>
        <taxon>Pseudonocardiaceae</taxon>
        <taxon>Amycolatopsis</taxon>
    </lineage>
</organism>
<evidence type="ECO:0000256" key="5">
    <source>
        <dbReference type="ARBA" id="ARBA00022964"/>
    </source>
</evidence>
<dbReference type="RefSeq" id="WP_072477670.1">
    <property type="nucleotide sequence ID" value="NZ_FPJG01000006.1"/>
</dbReference>
<gene>
    <name evidence="10" type="ORF">SAMN04489730_3951</name>
</gene>
<feature type="domain" description="VOC" evidence="9">
    <location>
        <begin position="5"/>
        <end position="119"/>
    </location>
</feature>
<evidence type="ECO:0000256" key="2">
    <source>
        <dbReference type="ARBA" id="ARBA00008784"/>
    </source>
</evidence>
<accession>A0A1K1RTR6</accession>
<dbReference type="Gene3D" id="3.10.180.10">
    <property type="entry name" value="2,3-Dihydroxybiphenyl 1,2-Dioxygenase, domain 1"/>
    <property type="match status" value="2"/>
</dbReference>
<dbReference type="AlphaFoldDB" id="A0A1K1RTR6"/>
<dbReference type="PROSITE" id="PS51819">
    <property type="entry name" value="VOC"/>
    <property type="match status" value="2"/>
</dbReference>
<dbReference type="InterPro" id="IPR037523">
    <property type="entry name" value="VOC_core"/>
</dbReference>
<dbReference type="OrthoDB" id="6909416at2"/>
<evidence type="ECO:0000256" key="6">
    <source>
        <dbReference type="ARBA" id="ARBA00023002"/>
    </source>
</evidence>
<dbReference type="InterPro" id="IPR000486">
    <property type="entry name" value="Xdiol_ring_cleave_dOase_1/2"/>
</dbReference>
<dbReference type="Pfam" id="PF00903">
    <property type="entry name" value="Glyoxalase"/>
    <property type="match status" value="1"/>
</dbReference>
<dbReference type="GO" id="GO:0008198">
    <property type="term" value="F:ferrous iron binding"/>
    <property type="evidence" value="ECO:0007669"/>
    <property type="project" value="InterPro"/>
</dbReference>
<dbReference type="Pfam" id="PF22632">
    <property type="entry name" value="BphC_D1"/>
    <property type="match status" value="1"/>
</dbReference>
<sequence>MRIRSLAYAGLSTRELPSWETFGADVLGLPGHWAGDGRLLLRMDERAYRFDIRHGDAEGLSWLGWEVASAADLAALEHDLAAAGVTVTRASAAECADRRVAGMAWLVDPSGLRHELCYGQEADFRPLRLTRPLSGYRTGEHGMGHAVIGVRNYAETLAFLVDTLGFAVSDTFKGFIAFLHCNPRHHSIALVETDEPGLRHIMLETATLDDVGSTFDAAFDRRIVTRTLGRHSNDRAVSFYLETPSGWEIEYGWDGMDVDTAGWSTRQLAGPTSLWGHHHVTGTEIKTS</sequence>
<dbReference type="GO" id="GO:0051213">
    <property type="term" value="F:dioxygenase activity"/>
    <property type="evidence" value="ECO:0007669"/>
    <property type="project" value="UniProtKB-KW"/>
</dbReference>
<dbReference type="EMBL" id="FPJG01000006">
    <property type="protein sequence ID" value="SFW75552.1"/>
    <property type="molecule type" value="Genomic_DNA"/>
</dbReference>
<feature type="domain" description="VOC" evidence="9">
    <location>
        <begin position="142"/>
        <end position="254"/>
    </location>
</feature>
<dbReference type="InterPro" id="IPR029068">
    <property type="entry name" value="Glyas_Bleomycin-R_OHBP_Dase"/>
</dbReference>
<dbReference type="CDD" id="cd07252">
    <property type="entry name" value="BphC1-RGP6_N_like"/>
    <property type="match status" value="1"/>
</dbReference>
<evidence type="ECO:0000256" key="7">
    <source>
        <dbReference type="ARBA" id="ARBA00023004"/>
    </source>
</evidence>
<keyword evidence="6 8" id="KW-0560">Oxidoreductase</keyword>
<comment type="similarity">
    <text evidence="2 8">Belongs to the extradiol ring-cleavage dioxygenase family.</text>
</comment>
<evidence type="ECO:0000256" key="4">
    <source>
        <dbReference type="ARBA" id="ARBA00022797"/>
    </source>
</evidence>
<dbReference type="Proteomes" id="UP000182740">
    <property type="component" value="Unassembled WGS sequence"/>
</dbReference>